<protein>
    <submittedName>
        <fullName evidence="2">4Fe-4S dicluster domain-containing protein</fullName>
    </submittedName>
</protein>
<dbReference type="Pfam" id="PF13534">
    <property type="entry name" value="Fer4_17"/>
    <property type="match status" value="1"/>
</dbReference>
<evidence type="ECO:0000313" key="2">
    <source>
        <dbReference type="EMBL" id="MBP1042190.1"/>
    </source>
</evidence>
<feature type="domain" description="4Fe-4S ferredoxin-type" evidence="1">
    <location>
        <begin position="51"/>
        <end position="79"/>
    </location>
</feature>
<proteinExistence type="predicted"/>
<sequence>MTTYSEETLDLVQKIATECTACQRCMKDCLFLQSFCENPKDLFTTILATGESEPLLPFSCLLCGRCTVVCPLQLKLGESFLAMRQDLVKSNQGRPLKALRSVELHQFFSCHRFFTGDNRGGRKQ</sequence>
<keyword evidence="3" id="KW-1185">Reference proteome</keyword>
<name>A0A940PCC3_9ENTE</name>
<dbReference type="SUPFAM" id="SSF46548">
    <property type="entry name" value="alpha-helical ferredoxin"/>
    <property type="match status" value="1"/>
</dbReference>
<gene>
    <name evidence="2" type="ORF">I6N95_14320</name>
</gene>
<evidence type="ECO:0000313" key="3">
    <source>
        <dbReference type="Proteomes" id="UP000674938"/>
    </source>
</evidence>
<accession>A0A940PCC3</accession>
<comment type="caution">
    <text evidence="2">The sequence shown here is derived from an EMBL/GenBank/DDBJ whole genome shotgun (WGS) entry which is preliminary data.</text>
</comment>
<dbReference type="PROSITE" id="PS51379">
    <property type="entry name" value="4FE4S_FER_2"/>
    <property type="match status" value="1"/>
</dbReference>
<dbReference type="InterPro" id="IPR017896">
    <property type="entry name" value="4Fe4S_Fe-S-bd"/>
</dbReference>
<reference evidence="2" key="1">
    <citation type="submission" date="2020-12" db="EMBL/GenBank/DDBJ databases">
        <title>Vagococcus allomyrinae sp. nov. and Enterococcus lavae sp. nov., isolated from the larvae of Allomyrina dichotoma.</title>
        <authorList>
            <person name="Lee S.D."/>
        </authorList>
    </citation>
    <scope>NUCLEOTIDE SEQUENCE</scope>
    <source>
        <strain evidence="2">BWB3-3</strain>
    </source>
</reference>
<dbReference type="EMBL" id="JAEEGA010000009">
    <property type="protein sequence ID" value="MBP1042190.1"/>
    <property type="molecule type" value="Genomic_DNA"/>
</dbReference>
<dbReference type="RefSeq" id="WP_209529156.1">
    <property type="nucleotide sequence ID" value="NZ_JAEEGA010000009.1"/>
</dbReference>
<dbReference type="Gene3D" id="3.30.70.20">
    <property type="match status" value="1"/>
</dbReference>
<dbReference type="Proteomes" id="UP000674938">
    <property type="component" value="Unassembled WGS sequence"/>
</dbReference>
<organism evidence="2 3">
    <name type="scientific">Vagococcus allomyrinae</name>
    <dbReference type="NCBI Taxonomy" id="2794353"/>
    <lineage>
        <taxon>Bacteria</taxon>
        <taxon>Bacillati</taxon>
        <taxon>Bacillota</taxon>
        <taxon>Bacilli</taxon>
        <taxon>Lactobacillales</taxon>
        <taxon>Enterococcaceae</taxon>
        <taxon>Vagococcus</taxon>
    </lineage>
</organism>
<dbReference type="AlphaFoldDB" id="A0A940PCC3"/>
<evidence type="ECO:0000259" key="1">
    <source>
        <dbReference type="PROSITE" id="PS51379"/>
    </source>
</evidence>